<evidence type="ECO:0000313" key="3">
    <source>
        <dbReference type="Proteomes" id="UP000242715"/>
    </source>
</evidence>
<reference evidence="3" key="1">
    <citation type="journal article" date="2017" name="Front. Plant Sci.">
        <title>Climate Clever Clovers: New Paradigm to Reduce the Environmental Footprint of Ruminants by Breeding Low Methanogenic Forages Utilizing Haplotype Variation.</title>
        <authorList>
            <person name="Kaur P."/>
            <person name="Appels R."/>
            <person name="Bayer P.E."/>
            <person name="Keeble-Gagnere G."/>
            <person name="Wang J."/>
            <person name="Hirakawa H."/>
            <person name="Shirasawa K."/>
            <person name="Vercoe P."/>
            <person name="Stefanova K."/>
            <person name="Durmic Z."/>
            <person name="Nichols P."/>
            <person name="Revell C."/>
            <person name="Isobe S.N."/>
            <person name="Edwards D."/>
            <person name="Erskine W."/>
        </authorList>
    </citation>
    <scope>NUCLEOTIDE SEQUENCE [LARGE SCALE GENOMIC DNA]</scope>
    <source>
        <strain evidence="3">cv. Daliak</strain>
    </source>
</reference>
<evidence type="ECO:0000256" key="1">
    <source>
        <dbReference type="SAM" id="MobiDB-lite"/>
    </source>
</evidence>
<feature type="compositionally biased region" description="Basic and acidic residues" evidence="1">
    <location>
        <begin position="91"/>
        <end position="116"/>
    </location>
</feature>
<keyword evidence="3" id="KW-1185">Reference proteome</keyword>
<feature type="region of interest" description="Disordered" evidence="1">
    <location>
        <begin position="1"/>
        <end position="42"/>
    </location>
</feature>
<sequence>MKKQIQNEDIDSQIVPNQKARNRLKEKRLNEDTNTSFKVSSNKSSIEINSLGVYDGGYTVKRGPNNSKLTHNNTIKLDQQKVTQKGQTAKQTKEDLIQLKNKPKQDGDAQEHSNKEACIDRPMDMLGGEFVTHEGINNVAQDSNMVLQ</sequence>
<feature type="compositionally biased region" description="Polar residues" evidence="1">
    <location>
        <begin position="32"/>
        <end position="42"/>
    </location>
</feature>
<proteinExistence type="predicted"/>
<feature type="region of interest" description="Disordered" evidence="1">
    <location>
        <begin position="64"/>
        <end position="116"/>
    </location>
</feature>
<evidence type="ECO:0000313" key="2">
    <source>
        <dbReference type="EMBL" id="GAU49593.1"/>
    </source>
</evidence>
<feature type="compositionally biased region" description="Polar residues" evidence="1">
    <location>
        <begin position="64"/>
        <end position="90"/>
    </location>
</feature>
<gene>
    <name evidence="2" type="ORF">TSUD_239150</name>
</gene>
<name>A0A2Z6P4S4_TRISU</name>
<organism evidence="2 3">
    <name type="scientific">Trifolium subterraneum</name>
    <name type="common">Subterranean clover</name>
    <dbReference type="NCBI Taxonomy" id="3900"/>
    <lineage>
        <taxon>Eukaryota</taxon>
        <taxon>Viridiplantae</taxon>
        <taxon>Streptophyta</taxon>
        <taxon>Embryophyta</taxon>
        <taxon>Tracheophyta</taxon>
        <taxon>Spermatophyta</taxon>
        <taxon>Magnoliopsida</taxon>
        <taxon>eudicotyledons</taxon>
        <taxon>Gunneridae</taxon>
        <taxon>Pentapetalae</taxon>
        <taxon>rosids</taxon>
        <taxon>fabids</taxon>
        <taxon>Fabales</taxon>
        <taxon>Fabaceae</taxon>
        <taxon>Papilionoideae</taxon>
        <taxon>50 kb inversion clade</taxon>
        <taxon>NPAAA clade</taxon>
        <taxon>Hologalegina</taxon>
        <taxon>IRL clade</taxon>
        <taxon>Trifolieae</taxon>
        <taxon>Trifolium</taxon>
    </lineage>
</organism>
<dbReference type="Proteomes" id="UP000242715">
    <property type="component" value="Unassembled WGS sequence"/>
</dbReference>
<accession>A0A2Z6P4S4</accession>
<dbReference type="EMBL" id="DF974593">
    <property type="protein sequence ID" value="GAU49593.1"/>
    <property type="molecule type" value="Genomic_DNA"/>
</dbReference>
<protein>
    <submittedName>
        <fullName evidence="2">Uncharacterized protein</fullName>
    </submittedName>
</protein>
<dbReference type="AlphaFoldDB" id="A0A2Z6P4S4"/>